<sequence length="250" mass="25042">MAKQDKATYDSYAPDAFDNPPAGPVGVHRGPRSAGARVAPYAIVLVAAVLVGALTWSLVTGEFSKVTGLGGNTTTTQSSGTTSTSGSGTDSSNGTGSSDSTDGTSSNGTDSSTDSDANSDGSSDSTDSTDGSTSSNGTDNTDNTDNSQSNDQSTQTDQNAAVNKTTSVRVVNAAGINGYAAQKKSSLESAGYTAVEAANPTTTNLPSSTVVWYQSEADKATAQDVASTLGISAVEQVNGLTTPIVVVLRN</sequence>
<dbReference type="Proteomes" id="UP000216074">
    <property type="component" value="Unassembled WGS sequence"/>
</dbReference>
<name>A0A261FZD4_9BIFI</name>
<evidence type="ECO:0000313" key="5">
    <source>
        <dbReference type="Proteomes" id="UP000216074"/>
    </source>
</evidence>
<accession>A0A261FZD4</accession>
<feature type="region of interest" description="Disordered" evidence="1">
    <location>
        <begin position="65"/>
        <end position="164"/>
    </location>
</feature>
<gene>
    <name evidence="4" type="ORF">BHAP_1002</name>
</gene>
<evidence type="ECO:0000256" key="2">
    <source>
        <dbReference type="SAM" id="Phobius"/>
    </source>
</evidence>
<keyword evidence="2" id="KW-0812">Transmembrane</keyword>
<proteinExistence type="predicted"/>
<keyword evidence="5" id="KW-1185">Reference proteome</keyword>
<reference evidence="4 5" key="1">
    <citation type="journal article" date="2017" name="BMC Genomics">
        <title>Comparative genomic and phylogenomic analyses of the Bifidobacteriaceae family.</title>
        <authorList>
            <person name="Lugli G.A."/>
            <person name="Milani C."/>
            <person name="Turroni F."/>
            <person name="Duranti S."/>
            <person name="Mancabelli L."/>
            <person name="Mangifesta M."/>
            <person name="Ferrario C."/>
            <person name="Modesto M."/>
            <person name="Mattarelli P."/>
            <person name="Jiri K."/>
            <person name="van Sinderen D."/>
            <person name="Ventura M."/>
        </authorList>
    </citation>
    <scope>NUCLEOTIDE SEQUENCE [LARGE SCALE GENOMIC DNA]</scope>
    <source>
        <strain evidence="4 5">DSM 100202</strain>
    </source>
</reference>
<dbReference type="RefSeq" id="WP_094729629.1">
    <property type="nucleotide sequence ID" value="NZ_MWWY01000021.1"/>
</dbReference>
<feature type="transmembrane region" description="Helical" evidence="2">
    <location>
        <begin position="38"/>
        <end position="59"/>
    </location>
</feature>
<protein>
    <submittedName>
        <fullName evidence="4">LytR cell envelope-related transcriptional attenuator</fullName>
    </submittedName>
</protein>
<dbReference type="Pfam" id="PF13399">
    <property type="entry name" value="LytR_C"/>
    <property type="match status" value="1"/>
</dbReference>
<dbReference type="OrthoDB" id="3242784at2"/>
<feature type="region of interest" description="Disordered" evidence="1">
    <location>
        <begin position="1"/>
        <end position="32"/>
    </location>
</feature>
<dbReference type="EMBL" id="MWWY01000021">
    <property type="protein sequence ID" value="OZG64541.1"/>
    <property type="molecule type" value="Genomic_DNA"/>
</dbReference>
<keyword evidence="2" id="KW-1133">Transmembrane helix</keyword>
<dbReference type="InterPro" id="IPR027381">
    <property type="entry name" value="LytR/CpsA/Psr_C"/>
</dbReference>
<organism evidence="4 5">
    <name type="scientific">Bifidobacterium hapali</name>
    <dbReference type="NCBI Taxonomy" id="1630172"/>
    <lineage>
        <taxon>Bacteria</taxon>
        <taxon>Bacillati</taxon>
        <taxon>Actinomycetota</taxon>
        <taxon>Actinomycetes</taxon>
        <taxon>Bifidobacteriales</taxon>
        <taxon>Bifidobacteriaceae</taxon>
        <taxon>Bifidobacterium</taxon>
    </lineage>
</organism>
<keyword evidence="2" id="KW-0472">Membrane</keyword>
<evidence type="ECO:0000313" key="4">
    <source>
        <dbReference type="EMBL" id="OZG64541.1"/>
    </source>
</evidence>
<feature type="domain" description="LytR/CpsA/Psr regulator C-terminal" evidence="3">
    <location>
        <begin position="166"/>
        <end position="248"/>
    </location>
</feature>
<dbReference type="Gene3D" id="3.30.70.2390">
    <property type="match status" value="1"/>
</dbReference>
<evidence type="ECO:0000259" key="3">
    <source>
        <dbReference type="Pfam" id="PF13399"/>
    </source>
</evidence>
<dbReference type="AlphaFoldDB" id="A0A261FZD4"/>
<comment type="caution">
    <text evidence="4">The sequence shown here is derived from an EMBL/GenBank/DDBJ whole genome shotgun (WGS) entry which is preliminary data.</text>
</comment>
<feature type="compositionally biased region" description="Low complexity" evidence="1">
    <location>
        <begin position="72"/>
        <end position="159"/>
    </location>
</feature>
<evidence type="ECO:0000256" key="1">
    <source>
        <dbReference type="SAM" id="MobiDB-lite"/>
    </source>
</evidence>